<accession>A0AA39WHJ1</accession>
<feature type="region of interest" description="Disordered" evidence="4">
    <location>
        <begin position="244"/>
        <end position="297"/>
    </location>
</feature>
<dbReference type="Pfam" id="PF09751">
    <property type="entry name" value="Es2"/>
    <property type="match status" value="1"/>
</dbReference>
<evidence type="ECO:0000313" key="6">
    <source>
        <dbReference type="Proteomes" id="UP001175001"/>
    </source>
</evidence>
<feature type="region of interest" description="Disordered" evidence="4">
    <location>
        <begin position="516"/>
        <end position="552"/>
    </location>
</feature>
<feature type="compositionally biased region" description="Basic and acidic residues" evidence="4">
    <location>
        <begin position="531"/>
        <end position="540"/>
    </location>
</feature>
<protein>
    <submittedName>
        <fullName evidence="5">Protein DGCR14-like protein</fullName>
    </submittedName>
</protein>
<proteinExistence type="inferred from homology"/>
<dbReference type="GO" id="GO:0071013">
    <property type="term" value="C:catalytic step 2 spliceosome"/>
    <property type="evidence" value="ECO:0007669"/>
    <property type="project" value="TreeGrafter"/>
</dbReference>
<evidence type="ECO:0000256" key="1">
    <source>
        <dbReference type="ARBA" id="ARBA00004123"/>
    </source>
</evidence>
<evidence type="ECO:0000256" key="2">
    <source>
        <dbReference type="ARBA" id="ARBA00009072"/>
    </source>
</evidence>
<dbReference type="AlphaFoldDB" id="A0AA39WHJ1"/>
<sequence>MAPPSSSSNPPPPPPAPTTTTALTKRSRDTALMPPPPQQPPAKRIKRPPKILDEDTYTGTLDHIVARDFYPGLLEMRAQREYLAAVDSNDKAWQRDAGRNLERIMTPGPDGRRRFGRRGVSMTPVATTPRLVGRAGETPRGWGGETPRTPATVRGGGKDETEEERLAREEEERREREHEEMRGLSLNAFQAKYTSEDNESFNALLDRQNAKRAEKYAFLWQGNKIATGRQIAWREREAKLLKAEEDDKEGRGAGHIRNNDRALVRRDPERERDADTRKAMPDHRPAAPRNSLMFNPDSIEDTHETVAQAAQAASTAPPKAIVYNNTRLPAPVAAGMDPENSVPPSPSLSAVNDAIRGRPRPTHSEVGSTAAYSGSETPRVNGYAFVDEDDDPEPEPDHSLLQRLGITAGDDGGRPNPFSIRQASRREELHHRLVDKSAKAKREGAASGGGGGGGGGMGRIAALKGEASGGKTPTPKFASSPVIARKAGGGAGSLTPAAQRLFARVGGTPKRDGLAGFAAFGGSSGGGGTPLRKENSERVRWTPTPKVKRSMG</sequence>
<feature type="compositionally biased region" description="Basic and acidic residues" evidence="4">
    <location>
        <begin position="244"/>
        <end position="285"/>
    </location>
</feature>
<organism evidence="5 6">
    <name type="scientific">Lasiodiplodia hormozganensis</name>
    <dbReference type="NCBI Taxonomy" id="869390"/>
    <lineage>
        <taxon>Eukaryota</taxon>
        <taxon>Fungi</taxon>
        <taxon>Dikarya</taxon>
        <taxon>Ascomycota</taxon>
        <taxon>Pezizomycotina</taxon>
        <taxon>Dothideomycetes</taxon>
        <taxon>Dothideomycetes incertae sedis</taxon>
        <taxon>Botryosphaeriales</taxon>
        <taxon>Botryosphaeriaceae</taxon>
        <taxon>Lasiodiplodia</taxon>
    </lineage>
</organism>
<dbReference type="Proteomes" id="UP001175001">
    <property type="component" value="Unassembled WGS sequence"/>
</dbReference>
<feature type="region of interest" description="Disordered" evidence="4">
    <location>
        <begin position="332"/>
        <end position="494"/>
    </location>
</feature>
<comment type="subcellular location">
    <subcellularLocation>
        <location evidence="1">Nucleus</location>
    </subcellularLocation>
</comment>
<feature type="compositionally biased region" description="Basic and acidic residues" evidence="4">
    <location>
        <begin position="424"/>
        <end position="444"/>
    </location>
</feature>
<feature type="compositionally biased region" description="Gly residues" evidence="4">
    <location>
        <begin position="446"/>
        <end position="458"/>
    </location>
</feature>
<feature type="region of interest" description="Disordered" evidence="4">
    <location>
        <begin position="98"/>
        <end position="117"/>
    </location>
</feature>
<feature type="region of interest" description="Disordered" evidence="4">
    <location>
        <begin position="132"/>
        <end position="181"/>
    </location>
</feature>
<keyword evidence="3" id="KW-0539">Nucleus</keyword>
<feature type="compositionally biased region" description="Polar residues" evidence="4">
    <location>
        <begin position="365"/>
        <end position="378"/>
    </location>
</feature>
<dbReference type="InterPro" id="IPR019148">
    <property type="entry name" value="Nuclear_protein_DGCR14_ESS-2"/>
</dbReference>
<dbReference type="PANTHER" id="PTHR12940">
    <property type="entry name" value="ES-2 PROTEIN - RELATED"/>
    <property type="match status" value="1"/>
</dbReference>
<feature type="region of interest" description="Disordered" evidence="4">
    <location>
        <begin position="1"/>
        <end position="58"/>
    </location>
</feature>
<gene>
    <name evidence="5" type="primary">Es2</name>
    <name evidence="5" type="ORF">DIS24_g11727</name>
</gene>
<name>A0AA39WHJ1_9PEZI</name>
<feature type="compositionally biased region" description="Basic and acidic residues" evidence="4">
    <location>
        <begin position="156"/>
        <end position="181"/>
    </location>
</feature>
<keyword evidence="6" id="KW-1185">Reference proteome</keyword>
<dbReference type="PANTHER" id="PTHR12940:SF0">
    <property type="entry name" value="SPLICING FACTOR ESS-2 HOMOLOG"/>
    <property type="match status" value="1"/>
</dbReference>
<evidence type="ECO:0000256" key="4">
    <source>
        <dbReference type="SAM" id="MobiDB-lite"/>
    </source>
</evidence>
<feature type="compositionally biased region" description="Pro residues" evidence="4">
    <location>
        <begin position="1"/>
        <end position="17"/>
    </location>
</feature>
<dbReference type="EMBL" id="JAUJDW010000187">
    <property type="protein sequence ID" value="KAK0615519.1"/>
    <property type="molecule type" value="Genomic_DNA"/>
</dbReference>
<comment type="caution">
    <text evidence="5">The sequence shown here is derived from an EMBL/GenBank/DDBJ whole genome shotgun (WGS) entry which is preliminary data.</text>
</comment>
<evidence type="ECO:0000313" key="5">
    <source>
        <dbReference type="EMBL" id="KAK0615519.1"/>
    </source>
</evidence>
<evidence type="ECO:0000256" key="3">
    <source>
        <dbReference type="ARBA" id="ARBA00023242"/>
    </source>
</evidence>
<comment type="similarity">
    <text evidence="2">Belongs to the ESS2 family.</text>
</comment>
<reference evidence="5" key="1">
    <citation type="submission" date="2023-06" db="EMBL/GenBank/DDBJ databases">
        <title>Multi-omics analyses reveal the molecular pathogenesis toolkit of Lasiodiplodia hormozganensis, a cross-kingdom pathogen.</title>
        <authorList>
            <person name="Felix C."/>
            <person name="Meneses R."/>
            <person name="Goncalves M.F.M."/>
            <person name="Tilleman L."/>
            <person name="Duarte A.S."/>
            <person name="Jorrin-Novo J.V."/>
            <person name="Van De Peer Y."/>
            <person name="Deforce D."/>
            <person name="Van Nieuwerburgh F."/>
            <person name="Esteves A.C."/>
            <person name="Alves A."/>
        </authorList>
    </citation>
    <scope>NUCLEOTIDE SEQUENCE</scope>
    <source>
        <strain evidence="5">CBS 339.90</strain>
    </source>
</reference>